<organism evidence="1 2">
    <name type="scientific">Vermiconidia calcicola</name>
    <dbReference type="NCBI Taxonomy" id="1690605"/>
    <lineage>
        <taxon>Eukaryota</taxon>
        <taxon>Fungi</taxon>
        <taxon>Dikarya</taxon>
        <taxon>Ascomycota</taxon>
        <taxon>Pezizomycotina</taxon>
        <taxon>Dothideomycetes</taxon>
        <taxon>Dothideomycetidae</taxon>
        <taxon>Mycosphaerellales</taxon>
        <taxon>Extremaceae</taxon>
        <taxon>Vermiconidia</taxon>
    </lineage>
</organism>
<accession>A0AAV9Q8C1</accession>
<protein>
    <submittedName>
        <fullName evidence="1">Uncharacterized protein</fullName>
    </submittedName>
</protein>
<sequence>MFSTTQSTNSKDFETIPERSHTMFPILAATFHQALLQLQSRIENALASPQEDENTVSAFDAYGTLNDIMSSTFSDCATMKYSSEHTTYTVYYRRHRVGYETSCFDDHKPRARIHWSGRSWPSSVVSPKHMSTCFSPLLEPQTDGDNVDEEHELTTAEFLALDVYAHWLVLMLLVEEEAWWVGNFPFVALQGLVARYGDGLLGTSSARQQQQQQWWPESMLEVATRLRHWK</sequence>
<name>A0AAV9Q8C1_9PEZI</name>
<dbReference type="AlphaFoldDB" id="A0AAV9Q8C1"/>
<gene>
    <name evidence="1" type="ORF">LTR25_004777</name>
</gene>
<evidence type="ECO:0000313" key="2">
    <source>
        <dbReference type="Proteomes" id="UP001345827"/>
    </source>
</evidence>
<evidence type="ECO:0000313" key="1">
    <source>
        <dbReference type="EMBL" id="KAK5537525.1"/>
    </source>
</evidence>
<dbReference type="EMBL" id="JAXLQG010000007">
    <property type="protein sequence ID" value="KAK5537525.1"/>
    <property type="molecule type" value="Genomic_DNA"/>
</dbReference>
<reference evidence="1 2" key="1">
    <citation type="submission" date="2023-06" db="EMBL/GenBank/DDBJ databases">
        <title>Black Yeasts Isolated from many extreme environments.</title>
        <authorList>
            <person name="Coleine C."/>
            <person name="Stajich J.E."/>
            <person name="Selbmann L."/>
        </authorList>
    </citation>
    <scope>NUCLEOTIDE SEQUENCE [LARGE SCALE GENOMIC DNA]</scope>
    <source>
        <strain evidence="1 2">CCFEE 5887</strain>
    </source>
</reference>
<comment type="caution">
    <text evidence="1">The sequence shown here is derived from an EMBL/GenBank/DDBJ whole genome shotgun (WGS) entry which is preliminary data.</text>
</comment>
<proteinExistence type="predicted"/>
<keyword evidence="2" id="KW-1185">Reference proteome</keyword>
<dbReference type="Proteomes" id="UP001345827">
    <property type="component" value="Unassembled WGS sequence"/>
</dbReference>